<gene>
    <name evidence="1" type="ORF">VZT92_011470</name>
</gene>
<sequence>MMGMLVEQTSIRLPADSQYCSTIPPPSLQLHMSCCPLLLSLRGDLSILLLLTYTLATVKDIATSGLMGYSWFPEDAYECSGDPRTLFL</sequence>
<reference evidence="1 2" key="1">
    <citation type="journal article" date="2024" name="Genome Biol. Evol.">
        <title>Chromosome-level genome assembly of the viviparous eelpout Zoarces viviparus.</title>
        <authorList>
            <person name="Fuhrmann N."/>
            <person name="Brasseur M.V."/>
            <person name="Bakowski C.E."/>
            <person name="Podsiadlowski L."/>
            <person name="Prost S."/>
            <person name="Krehenwinkel H."/>
            <person name="Mayer C."/>
        </authorList>
    </citation>
    <scope>NUCLEOTIDE SEQUENCE [LARGE SCALE GENOMIC DNA]</scope>
    <source>
        <strain evidence="1">NO-MEL_2022_Ind0_liver</strain>
    </source>
</reference>
<name>A0AAW1F5A4_ZOAVI</name>
<dbReference type="AlphaFoldDB" id="A0AAW1F5A4"/>
<accession>A0AAW1F5A4</accession>
<keyword evidence="2" id="KW-1185">Reference proteome</keyword>
<dbReference type="Proteomes" id="UP001488805">
    <property type="component" value="Unassembled WGS sequence"/>
</dbReference>
<comment type="caution">
    <text evidence="1">The sequence shown here is derived from an EMBL/GenBank/DDBJ whole genome shotgun (WGS) entry which is preliminary data.</text>
</comment>
<proteinExistence type="predicted"/>
<organism evidence="1 2">
    <name type="scientific">Zoarces viviparus</name>
    <name type="common">Viviparous eelpout</name>
    <name type="synonym">Blennius viviparus</name>
    <dbReference type="NCBI Taxonomy" id="48416"/>
    <lineage>
        <taxon>Eukaryota</taxon>
        <taxon>Metazoa</taxon>
        <taxon>Chordata</taxon>
        <taxon>Craniata</taxon>
        <taxon>Vertebrata</taxon>
        <taxon>Euteleostomi</taxon>
        <taxon>Actinopterygii</taxon>
        <taxon>Neopterygii</taxon>
        <taxon>Teleostei</taxon>
        <taxon>Neoteleostei</taxon>
        <taxon>Acanthomorphata</taxon>
        <taxon>Eupercaria</taxon>
        <taxon>Perciformes</taxon>
        <taxon>Cottioidei</taxon>
        <taxon>Zoarcales</taxon>
        <taxon>Zoarcidae</taxon>
        <taxon>Zoarcinae</taxon>
        <taxon>Zoarces</taxon>
    </lineage>
</organism>
<evidence type="ECO:0000313" key="2">
    <source>
        <dbReference type="Proteomes" id="UP001488805"/>
    </source>
</evidence>
<dbReference type="EMBL" id="JBCEZU010000100">
    <property type="protein sequence ID" value="KAK9529924.1"/>
    <property type="molecule type" value="Genomic_DNA"/>
</dbReference>
<protein>
    <submittedName>
        <fullName evidence="1">Uncharacterized protein</fullName>
    </submittedName>
</protein>
<evidence type="ECO:0000313" key="1">
    <source>
        <dbReference type="EMBL" id="KAK9529924.1"/>
    </source>
</evidence>